<reference evidence="1" key="1">
    <citation type="submission" date="2021-01" db="EMBL/GenBank/DDBJ databases">
        <authorList>
            <person name="Eckstrom K.M.E."/>
        </authorList>
    </citation>
    <scope>NUCLEOTIDE SEQUENCE</scope>
    <source>
        <strain evidence="1">UVCC 0001</strain>
    </source>
</reference>
<dbReference type="Proteomes" id="UP001255856">
    <property type="component" value="Unassembled WGS sequence"/>
</dbReference>
<sequence>MAAAICLICNGVPYVIRKESADSFCSMPYPDYLGATEVHVALLTYPEEGAEVTVGIDVRLAPGVLQNVTVPAGSAPFVFNVSCRDCYAINGRYVVFAMYAEPQAPIALLQQESITITSFRVEDAYAESDPAAVDASFLGLTAGQNYTVSLWCHDPPMASTVGLSAGSYSATFIFKAMPGKCASARLLAIASSDGVYMGVAST</sequence>
<organism evidence="1 2">
    <name type="scientific">Prototheca wickerhamii</name>
    <dbReference type="NCBI Taxonomy" id="3111"/>
    <lineage>
        <taxon>Eukaryota</taxon>
        <taxon>Viridiplantae</taxon>
        <taxon>Chlorophyta</taxon>
        <taxon>core chlorophytes</taxon>
        <taxon>Trebouxiophyceae</taxon>
        <taxon>Chlorellales</taxon>
        <taxon>Chlorellaceae</taxon>
        <taxon>Prototheca</taxon>
    </lineage>
</organism>
<comment type="caution">
    <text evidence="1">The sequence shown here is derived from an EMBL/GenBank/DDBJ whole genome shotgun (WGS) entry which is preliminary data.</text>
</comment>
<gene>
    <name evidence="1" type="ORF">QBZ16_002154</name>
</gene>
<evidence type="ECO:0000313" key="1">
    <source>
        <dbReference type="EMBL" id="KAK2079759.1"/>
    </source>
</evidence>
<proteinExistence type="predicted"/>
<dbReference type="EMBL" id="JASFZW010000002">
    <property type="protein sequence ID" value="KAK2079759.1"/>
    <property type="molecule type" value="Genomic_DNA"/>
</dbReference>
<accession>A0AAD9IJM0</accession>
<protein>
    <submittedName>
        <fullName evidence="1">Uncharacterized protein</fullName>
    </submittedName>
</protein>
<keyword evidence="2" id="KW-1185">Reference proteome</keyword>
<name>A0AAD9IJM0_PROWI</name>
<evidence type="ECO:0000313" key="2">
    <source>
        <dbReference type="Proteomes" id="UP001255856"/>
    </source>
</evidence>
<dbReference type="AlphaFoldDB" id="A0AAD9IJM0"/>